<accession>C6SIU3</accession>
<proteinExistence type="predicted"/>
<organism evidence="1">
    <name type="scientific">Neisseria meningitidis alpha275</name>
    <dbReference type="NCBI Taxonomy" id="295996"/>
    <lineage>
        <taxon>Bacteria</taxon>
        <taxon>Pseudomonadati</taxon>
        <taxon>Pseudomonadota</taxon>
        <taxon>Betaproteobacteria</taxon>
        <taxon>Neisseriales</taxon>
        <taxon>Neisseriaceae</taxon>
        <taxon>Neisseria</taxon>
    </lineage>
</organism>
<protein>
    <submittedName>
        <fullName evidence="1">Uncharacterized protein</fullName>
    </submittedName>
</protein>
<reference evidence="1" key="1">
    <citation type="journal article" date="2008" name="Proc. Natl. Acad. Sci. U.S.A.">
        <title>Whole-genome comparison of disease and carriage strains provides insights into virulence evolution in Neisseria meningitidis.</title>
        <authorList>
            <person name="Schoen C."/>
            <person name="Blom J."/>
            <person name="Claus H."/>
            <person name="Schramm-Glueck A."/>
            <person name="Brandt P."/>
            <person name="Mueller T."/>
            <person name="Goesmann A."/>
            <person name="Joseph B."/>
            <person name="Konietzny S."/>
            <person name="Kurzai O."/>
            <person name="Schmitt C."/>
            <person name="Friedrich T."/>
            <person name="Linke B."/>
            <person name="Vogel U."/>
            <person name="Frosch M."/>
        </authorList>
    </citation>
    <scope>NUCLEOTIDE SEQUENCE</scope>
    <source>
        <strain evidence="1">Alpha275</strain>
    </source>
</reference>
<name>C6SIU3_NEIME</name>
<gene>
    <name evidence="1" type="ORF">NMW_0863</name>
</gene>
<sequence length="32" mass="3697">MGLFKLGTRPSVALEIRIQGRLKRFQTASYCR</sequence>
<evidence type="ECO:0000313" key="1">
    <source>
        <dbReference type="EMBL" id="CBA06444.1"/>
    </source>
</evidence>
<dbReference type="EMBL" id="AM889138">
    <property type="protein sequence ID" value="CBA06444.1"/>
    <property type="molecule type" value="Genomic_DNA"/>
</dbReference>
<dbReference type="AlphaFoldDB" id="C6SIU3"/>